<evidence type="ECO:0000313" key="1">
    <source>
        <dbReference type="EMBL" id="RPF71118.1"/>
    </source>
</evidence>
<organism evidence="1 2">
    <name type="scientific">Aurantiacibacter spongiae</name>
    <dbReference type="NCBI Taxonomy" id="2488860"/>
    <lineage>
        <taxon>Bacteria</taxon>
        <taxon>Pseudomonadati</taxon>
        <taxon>Pseudomonadota</taxon>
        <taxon>Alphaproteobacteria</taxon>
        <taxon>Sphingomonadales</taxon>
        <taxon>Erythrobacteraceae</taxon>
        <taxon>Aurantiacibacter</taxon>
    </lineage>
</organism>
<dbReference type="EMBL" id="RPFZ01000001">
    <property type="protein sequence ID" value="RPF71118.1"/>
    <property type="molecule type" value="Genomic_DNA"/>
</dbReference>
<keyword evidence="2" id="KW-1185">Reference proteome</keyword>
<dbReference type="Proteomes" id="UP000275232">
    <property type="component" value="Unassembled WGS sequence"/>
</dbReference>
<dbReference type="AlphaFoldDB" id="A0A3N5D945"/>
<gene>
    <name evidence="1" type="ORF">EG799_05445</name>
</gene>
<name>A0A3N5D945_9SPHN</name>
<sequence length="124" mass="13649">MKATGWKLDRFLRVRLLERFPPAWPDVIADHVTLTPPKARQEAPATAEEGSIVGHVNDGEGLQALVVEIRGTTARPDGGTYHITWSIDRARGREPKDSNDVLARLGWNPVDAPITIPLVPASWP</sequence>
<dbReference type="RefSeq" id="WP_123879258.1">
    <property type="nucleotide sequence ID" value="NZ_RPFZ01000001.1"/>
</dbReference>
<protein>
    <submittedName>
        <fullName evidence="1">Uncharacterized protein</fullName>
    </submittedName>
</protein>
<reference evidence="1 2" key="1">
    <citation type="submission" date="2018-11" db="EMBL/GenBank/DDBJ databases">
        <title>Erythrobacter spongiae sp. nov., isolated from a marine sponge.</title>
        <authorList>
            <person name="Zhuang L."/>
            <person name="Luo L."/>
        </authorList>
    </citation>
    <scope>NUCLEOTIDE SEQUENCE [LARGE SCALE GENOMIC DNA]</scope>
    <source>
        <strain evidence="1 2">HN-E23</strain>
    </source>
</reference>
<evidence type="ECO:0000313" key="2">
    <source>
        <dbReference type="Proteomes" id="UP000275232"/>
    </source>
</evidence>
<comment type="caution">
    <text evidence="1">The sequence shown here is derived from an EMBL/GenBank/DDBJ whole genome shotgun (WGS) entry which is preliminary data.</text>
</comment>
<proteinExistence type="predicted"/>
<dbReference type="OrthoDB" id="7510933at2"/>
<accession>A0A3N5D945</accession>